<comment type="caution">
    <text evidence="9">The sequence shown here is derived from an EMBL/GenBank/DDBJ whole genome shotgun (WGS) entry which is preliminary data.</text>
</comment>
<dbReference type="GO" id="GO:0016757">
    <property type="term" value="F:glycosyltransferase activity"/>
    <property type="evidence" value="ECO:0007669"/>
    <property type="project" value="UniProtKB-KW"/>
</dbReference>
<dbReference type="InterPro" id="IPR052427">
    <property type="entry name" value="Glycosyltrans_GT2/GT47"/>
</dbReference>
<dbReference type="AlphaFoldDB" id="A0A178BZL0"/>
<evidence type="ECO:0008006" key="11">
    <source>
        <dbReference type="Google" id="ProtNLM"/>
    </source>
</evidence>
<keyword evidence="3" id="KW-0808">Transferase</keyword>
<keyword evidence="10" id="KW-1185">Reference proteome</keyword>
<evidence type="ECO:0000256" key="2">
    <source>
        <dbReference type="ARBA" id="ARBA00022676"/>
    </source>
</evidence>
<feature type="transmembrane region" description="Helical" evidence="8">
    <location>
        <begin position="329"/>
        <end position="350"/>
    </location>
</feature>
<sequence length="459" mass="51358">MTQSYWTHPWAVVPHVNSLFLFLFLFRYLRFVVHLASFFLYRPTSTARFPSLTERDCTVIVPTCAPEDPAFSRCVESVVRASPLAIHIVAVGKAQEKQVWATIFPLINRFPGVCFRVSSVAQANKRHQIAAALPVVDTPITVLCDDHVIWPSPHILRVAVAPFDADARVGGVGTNKRAIRHPHKGSWARFWNVLGALYLERHNFEHTSSNAVDGGVAVISGRTCLYRTSILQDQALLAQYVDERFLWGLCGPLNADDDNFLTRAVVRRGFTFKFQNTPDALVLCDVGEYPKFLAQCLRWARTTFRSNMCSLVTDGAVVYRAQPWSVYSLQLSLMVNFALFYDAALLWTLMGGTSFSSPTTSQLRLLLLICWILLSKLPKLLPHFLRHPADLVFLPGYYVFAYAHSLIKLWALLTFWDTRWSGRDLDGVNRVAAEGVTDTDADTVTGTVTVTAAAAGDTK</sequence>
<proteinExistence type="predicted"/>
<keyword evidence="7" id="KW-0325">Glycoprotein</keyword>
<dbReference type="GeneID" id="34594454"/>
<evidence type="ECO:0000256" key="3">
    <source>
        <dbReference type="ARBA" id="ARBA00022679"/>
    </source>
</evidence>
<dbReference type="Pfam" id="PF13641">
    <property type="entry name" value="Glyco_tranf_2_3"/>
    <property type="match status" value="1"/>
</dbReference>
<evidence type="ECO:0000256" key="5">
    <source>
        <dbReference type="ARBA" id="ARBA00022989"/>
    </source>
</evidence>
<dbReference type="RefSeq" id="XP_022494700.1">
    <property type="nucleotide sequence ID" value="XM_022649322.1"/>
</dbReference>
<keyword evidence="6 8" id="KW-0472">Membrane</keyword>
<dbReference type="InterPro" id="IPR029044">
    <property type="entry name" value="Nucleotide-diphossugar_trans"/>
</dbReference>
<evidence type="ECO:0000256" key="8">
    <source>
        <dbReference type="SAM" id="Phobius"/>
    </source>
</evidence>
<feature type="transmembrane region" description="Helical" evidence="8">
    <location>
        <begin position="393"/>
        <end position="416"/>
    </location>
</feature>
<dbReference type="Proteomes" id="UP000185904">
    <property type="component" value="Unassembled WGS sequence"/>
</dbReference>
<dbReference type="GO" id="GO:0016020">
    <property type="term" value="C:membrane"/>
    <property type="evidence" value="ECO:0007669"/>
    <property type="project" value="UniProtKB-SubCell"/>
</dbReference>
<keyword evidence="4 8" id="KW-0812">Transmembrane</keyword>
<dbReference type="SUPFAM" id="SSF53448">
    <property type="entry name" value="Nucleotide-diphospho-sugar transferases"/>
    <property type="match status" value="1"/>
</dbReference>
<feature type="transmembrane region" description="Helical" evidence="8">
    <location>
        <begin position="20"/>
        <end position="41"/>
    </location>
</feature>
<gene>
    <name evidence="9" type="ORF">AYO20_11069</name>
</gene>
<dbReference type="PANTHER" id="PTHR47844">
    <property type="entry name" value="SYNTHASE CPS1, PUTATIVE (AFU_ORTHOLOGUE AFUA_7G02500)-RELATED"/>
    <property type="match status" value="1"/>
</dbReference>
<evidence type="ECO:0000256" key="4">
    <source>
        <dbReference type="ARBA" id="ARBA00022692"/>
    </source>
</evidence>
<comment type="subcellular location">
    <subcellularLocation>
        <location evidence="1">Membrane</location>
    </subcellularLocation>
</comment>
<dbReference type="EMBL" id="LVCJ01000132">
    <property type="protein sequence ID" value="OAL23078.1"/>
    <property type="molecule type" value="Genomic_DNA"/>
</dbReference>
<evidence type="ECO:0000256" key="6">
    <source>
        <dbReference type="ARBA" id="ARBA00023136"/>
    </source>
</evidence>
<keyword evidence="5 8" id="KW-1133">Transmembrane helix</keyword>
<name>A0A178BZL0_9EURO</name>
<accession>A0A178BZL0</accession>
<dbReference type="PANTHER" id="PTHR47844:SF1">
    <property type="entry name" value="EXOSTOSIN-LIKE 2"/>
    <property type="match status" value="1"/>
</dbReference>
<protein>
    <recommendedName>
        <fullName evidence="11">Glycosyltransferase 2-like domain-containing protein</fullName>
    </recommendedName>
</protein>
<dbReference type="Gene3D" id="3.90.550.10">
    <property type="entry name" value="Spore Coat Polysaccharide Biosynthesis Protein SpsA, Chain A"/>
    <property type="match status" value="1"/>
</dbReference>
<evidence type="ECO:0000256" key="1">
    <source>
        <dbReference type="ARBA" id="ARBA00004370"/>
    </source>
</evidence>
<evidence type="ECO:0000313" key="9">
    <source>
        <dbReference type="EMBL" id="OAL23078.1"/>
    </source>
</evidence>
<keyword evidence="2" id="KW-0328">Glycosyltransferase</keyword>
<organism evidence="9 10">
    <name type="scientific">Fonsecaea nubica</name>
    <dbReference type="NCBI Taxonomy" id="856822"/>
    <lineage>
        <taxon>Eukaryota</taxon>
        <taxon>Fungi</taxon>
        <taxon>Dikarya</taxon>
        <taxon>Ascomycota</taxon>
        <taxon>Pezizomycotina</taxon>
        <taxon>Eurotiomycetes</taxon>
        <taxon>Chaetothyriomycetidae</taxon>
        <taxon>Chaetothyriales</taxon>
        <taxon>Herpotrichiellaceae</taxon>
        <taxon>Fonsecaea</taxon>
    </lineage>
</organism>
<reference evidence="9 10" key="1">
    <citation type="submission" date="2016-03" db="EMBL/GenBank/DDBJ databases">
        <title>The draft genome sequence of Fonsecaea nubica causative agent of cutaneous subcutaneous infection in human host.</title>
        <authorList>
            <person name="Costa F."/>
            <person name="Sybren D.H."/>
            <person name="Raittz R.T."/>
            <person name="Weiss V.A."/>
            <person name="Leao A.C."/>
            <person name="Gomes R."/>
            <person name="De Souza E.M."/>
            <person name="Pedrosa F.O."/>
            <person name="Steffens M.B."/>
            <person name="Bombassaro A."/>
            <person name="Tadra-Sfeir M.Z."/>
            <person name="Moreno L.F."/>
            <person name="Najafzadeh M.J."/>
            <person name="Felipe M.S."/>
            <person name="Teixeira M."/>
            <person name="Sun J."/>
            <person name="Xi L."/>
            <person name="Castro M.A."/>
            <person name="Vicente V.A."/>
        </authorList>
    </citation>
    <scope>NUCLEOTIDE SEQUENCE [LARGE SCALE GENOMIC DNA]</scope>
    <source>
        <strain evidence="9 10">CBS 269.64</strain>
    </source>
</reference>
<evidence type="ECO:0000313" key="10">
    <source>
        <dbReference type="Proteomes" id="UP000185904"/>
    </source>
</evidence>
<dbReference type="OrthoDB" id="2849215at2759"/>
<evidence type="ECO:0000256" key="7">
    <source>
        <dbReference type="ARBA" id="ARBA00023180"/>
    </source>
</evidence>